<comment type="caution">
    <text evidence="7">The sequence shown here is derived from an EMBL/GenBank/DDBJ whole genome shotgun (WGS) entry which is preliminary data.</text>
</comment>
<proteinExistence type="inferred from homology"/>
<evidence type="ECO:0000256" key="4">
    <source>
        <dbReference type="ARBA" id="ARBA00023242"/>
    </source>
</evidence>
<evidence type="ECO:0000256" key="1">
    <source>
        <dbReference type="ARBA" id="ARBA00004123"/>
    </source>
</evidence>
<comment type="function">
    <text evidence="5">Involved in ribosomal large subunit assembly.</text>
</comment>
<name>A0A443SPR9_9ACAR</name>
<evidence type="ECO:0000256" key="3">
    <source>
        <dbReference type="ARBA" id="ARBA00022517"/>
    </source>
</evidence>
<comment type="similarity">
    <text evidence="2 5">Belongs to the RRS1 family.</text>
</comment>
<keyword evidence="8" id="KW-1185">Reference proteome</keyword>
<feature type="region of interest" description="Disordered" evidence="6">
    <location>
        <begin position="291"/>
        <end position="366"/>
    </location>
</feature>
<dbReference type="PANTHER" id="PTHR17602:SF4">
    <property type="entry name" value="RIBOSOME BIOGENESIS REGULATORY PROTEIN HOMOLOG"/>
    <property type="match status" value="1"/>
</dbReference>
<evidence type="ECO:0000256" key="2">
    <source>
        <dbReference type="ARBA" id="ARBA00010077"/>
    </source>
</evidence>
<comment type="subcellular location">
    <subcellularLocation>
        <location evidence="1 5">Nucleus</location>
    </subcellularLocation>
</comment>
<reference evidence="7 8" key="1">
    <citation type="journal article" date="2018" name="Gigascience">
        <title>Genomes of trombidid mites reveal novel predicted allergens and laterally-transferred genes associated with secondary metabolism.</title>
        <authorList>
            <person name="Dong X."/>
            <person name="Chaisiri K."/>
            <person name="Xia D."/>
            <person name="Armstrong S.D."/>
            <person name="Fang Y."/>
            <person name="Donnelly M.J."/>
            <person name="Kadowaki T."/>
            <person name="McGarry J.W."/>
            <person name="Darby A.C."/>
            <person name="Makepeace B.L."/>
        </authorList>
    </citation>
    <scope>NUCLEOTIDE SEQUENCE [LARGE SCALE GENOMIC DNA]</scope>
    <source>
        <strain evidence="7">UoL-UT</strain>
    </source>
</reference>
<sequence>MNDNVAELLQSISEKEANAVKDTTVDKDIDLEYDLGHLLATDPNPLKLKALRANSNEYLKSLTRDNCQLIVNKLWSLETKVVDGITVAQLPAPVTVLPRSLPVPKAKPATKWELFAKAKGIQKKKKEKLVWDEETQEWKPRYGYRSINSTKKDWLIEVPGNNTDPDVNMFEKKKEEKKERIAKNELKRLRNVARAQKLKVGGTDGVLPKLSDNKEELAKVVNLAKSSTASLGKFEETIKNEKPVKRMKKRKFEDPFQNVKNEMEKSLSILDSVVNKVPKLDVNKAVNSMIAREEKEQSEDNKASGKGKKSRKEGKRRNNHQGKGGKGKQFNRGGKGKQFNRGGNFKGKGKPFKGKKEMAKRGSHSK</sequence>
<evidence type="ECO:0000256" key="5">
    <source>
        <dbReference type="RuleBase" id="RU364132"/>
    </source>
</evidence>
<dbReference type="STRING" id="299467.A0A443SPR9"/>
<dbReference type="GO" id="GO:0042273">
    <property type="term" value="P:ribosomal large subunit biogenesis"/>
    <property type="evidence" value="ECO:0007669"/>
    <property type="project" value="TreeGrafter"/>
</dbReference>
<keyword evidence="4 5" id="KW-0539">Nucleus</keyword>
<organism evidence="7 8">
    <name type="scientific">Leptotrombidium deliense</name>
    <dbReference type="NCBI Taxonomy" id="299467"/>
    <lineage>
        <taxon>Eukaryota</taxon>
        <taxon>Metazoa</taxon>
        <taxon>Ecdysozoa</taxon>
        <taxon>Arthropoda</taxon>
        <taxon>Chelicerata</taxon>
        <taxon>Arachnida</taxon>
        <taxon>Acari</taxon>
        <taxon>Acariformes</taxon>
        <taxon>Trombidiformes</taxon>
        <taxon>Prostigmata</taxon>
        <taxon>Anystina</taxon>
        <taxon>Parasitengona</taxon>
        <taxon>Trombiculoidea</taxon>
        <taxon>Trombiculidae</taxon>
        <taxon>Leptotrombidium</taxon>
    </lineage>
</organism>
<dbReference type="GO" id="GO:0030687">
    <property type="term" value="C:preribosome, large subunit precursor"/>
    <property type="evidence" value="ECO:0007669"/>
    <property type="project" value="TreeGrafter"/>
</dbReference>
<dbReference type="Proteomes" id="UP000288716">
    <property type="component" value="Unassembled WGS sequence"/>
</dbReference>
<dbReference type="Pfam" id="PF04939">
    <property type="entry name" value="RRS1"/>
    <property type="match status" value="1"/>
</dbReference>
<keyword evidence="3 5" id="KW-0690">Ribosome biogenesis</keyword>
<dbReference type="InterPro" id="IPR007023">
    <property type="entry name" value="Ribosom_reg"/>
</dbReference>
<evidence type="ECO:0000256" key="6">
    <source>
        <dbReference type="SAM" id="MobiDB-lite"/>
    </source>
</evidence>
<accession>A0A443SPR9</accession>
<protein>
    <recommendedName>
        <fullName evidence="5">Ribosome biogenesis regulatory protein</fullName>
    </recommendedName>
</protein>
<dbReference type="OrthoDB" id="28455at2759"/>
<feature type="compositionally biased region" description="Basic residues" evidence="6">
    <location>
        <begin position="305"/>
        <end position="326"/>
    </location>
</feature>
<feature type="compositionally biased region" description="Basic and acidic residues" evidence="6">
    <location>
        <begin position="291"/>
        <end position="303"/>
    </location>
</feature>
<evidence type="ECO:0000313" key="7">
    <source>
        <dbReference type="EMBL" id="RWS29529.1"/>
    </source>
</evidence>
<dbReference type="GO" id="GO:0000447">
    <property type="term" value="P:endonucleolytic cleavage in ITS1 to separate SSU-rRNA from 5.8S rRNA and LSU-rRNA from tricistronic rRNA transcript (SSU-rRNA, 5.8S rRNA, LSU-rRNA)"/>
    <property type="evidence" value="ECO:0007669"/>
    <property type="project" value="TreeGrafter"/>
</dbReference>
<feature type="compositionally biased region" description="Low complexity" evidence="6">
    <location>
        <begin position="328"/>
        <end position="343"/>
    </location>
</feature>
<dbReference type="GO" id="GO:0005730">
    <property type="term" value="C:nucleolus"/>
    <property type="evidence" value="ECO:0007669"/>
    <property type="project" value="TreeGrafter"/>
</dbReference>
<dbReference type="AlphaFoldDB" id="A0A443SPR9"/>
<dbReference type="VEuPathDB" id="VectorBase:LDEU002511"/>
<dbReference type="EMBL" id="NCKV01000872">
    <property type="protein sequence ID" value="RWS29529.1"/>
    <property type="molecule type" value="Genomic_DNA"/>
</dbReference>
<dbReference type="PANTHER" id="PTHR17602">
    <property type="entry name" value="RIBOSOME BIOGENESIS REGULATORY PROTEIN"/>
    <property type="match status" value="1"/>
</dbReference>
<evidence type="ECO:0000313" key="8">
    <source>
        <dbReference type="Proteomes" id="UP000288716"/>
    </source>
</evidence>
<gene>
    <name evidence="7" type="ORF">B4U80_06662</name>
</gene>